<evidence type="ECO:0000313" key="1">
    <source>
        <dbReference type="EMBL" id="TDD62278.1"/>
    </source>
</evidence>
<dbReference type="Proteomes" id="UP000294513">
    <property type="component" value="Unassembled WGS sequence"/>
</dbReference>
<proteinExistence type="predicted"/>
<dbReference type="OrthoDB" id="3213425at2"/>
<dbReference type="CDD" id="cd00093">
    <property type="entry name" value="HTH_XRE"/>
    <property type="match status" value="1"/>
</dbReference>
<dbReference type="AlphaFoldDB" id="A0A4R4ZT58"/>
<dbReference type="InterPro" id="IPR001387">
    <property type="entry name" value="Cro/C1-type_HTH"/>
</dbReference>
<dbReference type="EMBL" id="SMKU01000534">
    <property type="protein sequence ID" value="TDD62278.1"/>
    <property type="molecule type" value="Genomic_DNA"/>
</dbReference>
<evidence type="ECO:0000313" key="2">
    <source>
        <dbReference type="Proteomes" id="UP000294513"/>
    </source>
</evidence>
<dbReference type="RefSeq" id="WP_131903456.1">
    <property type="nucleotide sequence ID" value="NZ_SMKU01000534.1"/>
</dbReference>
<protein>
    <submittedName>
        <fullName evidence="1">XRE family transcriptional regulator</fullName>
    </submittedName>
</protein>
<reference evidence="1 2" key="1">
    <citation type="submission" date="2019-03" db="EMBL/GenBank/DDBJ databases">
        <title>Draft genome sequences of novel Actinobacteria.</title>
        <authorList>
            <person name="Sahin N."/>
            <person name="Ay H."/>
            <person name="Saygin H."/>
        </authorList>
    </citation>
    <scope>NUCLEOTIDE SEQUENCE [LARGE SCALE GENOMIC DNA]</scope>
    <source>
        <strain evidence="1 2">H3C3</strain>
    </source>
</reference>
<organism evidence="1 2">
    <name type="scientific">Actinomadura rubrisoli</name>
    <dbReference type="NCBI Taxonomy" id="2530368"/>
    <lineage>
        <taxon>Bacteria</taxon>
        <taxon>Bacillati</taxon>
        <taxon>Actinomycetota</taxon>
        <taxon>Actinomycetes</taxon>
        <taxon>Streptosporangiales</taxon>
        <taxon>Thermomonosporaceae</taxon>
        <taxon>Actinomadura</taxon>
    </lineage>
</organism>
<keyword evidence="2" id="KW-1185">Reference proteome</keyword>
<name>A0A4R4ZT58_9ACTN</name>
<comment type="caution">
    <text evidence="1">The sequence shown here is derived from an EMBL/GenBank/DDBJ whole genome shotgun (WGS) entry which is preliminary data.</text>
</comment>
<gene>
    <name evidence="1" type="ORF">E1298_44765</name>
</gene>
<sequence length="358" mass="38922">MSADKRAIGRRLRKAREEPPYWTRGDLARLLRNAATPKELPFIAHVPSLEGMIKQWENGRYVPGRRYRLLYARVTGRSEDELFAPEPAAPSLWRSPELNGALSPDDEDRLNLAIRKPYRLDLTVVDSLAAILAAQRRLDDTAGPAAILPATLAQTDAVTGLLGDARGRARDALLPVAGEYVQFAGWLHAELRNDQTSMHLLTDAEALADDAADGTLAAQAANFKGYLARQADNPRGIVRHFLTAYHTPGAAPAQRLGDAVQAAQGLALLGEGAAARRLLNEAEALEEPAARSLPPGTAYWLTPDFQHINVGLALLSLGEHMAAAEHLSAGLEALPPDQRHAPWTGEYYEALERARGQE</sequence>
<accession>A0A4R4ZT58</accession>